<dbReference type="AlphaFoldDB" id="A0A0L8AKE8"/>
<evidence type="ECO:0000313" key="1">
    <source>
        <dbReference type="EMBL" id="KOF02706.1"/>
    </source>
</evidence>
<dbReference type="Proteomes" id="UP000036908">
    <property type="component" value="Unassembled WGS sequence"/>
</dbReference>
<proteinExistence type="predicted"/>
<comment type="caution">
    <text evidence="1">The sequence shown here is derived from an EMBL/GenBank/DDBJ whole genome shotgun (WGS) entry which is preliminary data.</text>
</comment>
<keyword evidence="2" id="KW-1185">Reference proteome</keyword>
<dbReference type="OrthoDB" id="127805at2"/>
<protein>
    <recommendedName>
        <fullName evidence="3">DUF1835 domain-containing protein</fullName>
    </recommendedName>
</protein>
<accession>A0A0L8AKE8</accession>
<dbReference type="EMBL" id="JSVA01000010">
    <property type="protein sequence ID" value="KOF02706.1"/>
    <property type="molecule type" value="Genomic_DNA"/>
</dbReference>
<evidence type="ECO:0000313" key="2">
    <source>
        <dbReference type="Proteomes" id="UP000036908"/>
    </source>
</evidence>
<gene>
    <name evidence="1" type="ORF">OB69_10345</name>
</gene>
<dbReference type="PATRIC" id="fig|1566026.4.peg.353"/>
<sequence>MQSTLHILNGDSSLYLLTKSGISGDSAVWREVLSDGPVLNSFGTDEFWRARETFMTSFTQTSSSDYEEKVIDEFKKIQNFETYNEVVLWFEYDLFCQVNLIALLHWFKQQDRGDVKISLVCVGQVRGYKKLMGLGELPTEMYPSLFEQRRILGRNDFNFASDAYQAFCSNDPRDLENFTLLPSNEFPYLAKAFQAHLMRFPSSESGLTLIEQKFIEFIESGKDTESALIGALLQWQEYYGFGDLQYINYLKRLSPILDVESTITIKKNYRSAQIHRNYFLGGALVSEWEWNEEDQGLKPKPLH</sequence>
<organism evidence="1 2">
    <name type="scientific">Roseivirga seohaensis subsp. aquiponti</name>
    <dbReference type="NCBI Taxonomy" id="1566026"/>
    <lineage>
        <taxon>Bacteria</taxon>
        <taxon>Pseudomonadati</taxon>
        <taxon>Bacteroidota</taxon>
        <taxon>Cytophagia</taxon>
        <taxon>Cytophagales</taxon>
        <taxon>Roseivirgaceae</taxon>
        <taxon>Roseivirga</taxon>
    </lineage>
</organism>
<name>A0A0L8AKE8_9BACT</name>
<reference evidence="2" key="1">
    <citation type="submission" date="2014-11" db="EMBL/GenBank/DDBJ databases">
        <title>Genome sequencing of Roseivirga sp. D-25.</title>
        <authorList>
            <person name="Selvaratnam C."/>
            <person name="Thevarajoo S."/>
            <person name="Goh K.M."/>
            <person name="Eee R."/>
            <person name="Chan K.-G."/>
            <person name="Chong C.S."/>
        </authorList>
    </citation>
    <scope>NUCLEOTIDE SEQUENCE [LARGE SCALE GENOMIC DNA]</scope>
    <source>
        <strain evidence="2">D-25</strain>
    </source>
</reference>
<dbReference type="RefSeq" id="WP_053223649.1">
    <property type="nucleotide sequence ID" value="NZ_JSVA01000010.1"/>
</dbReference>
<evidence type="ECO:0008006" key="3">
    <source>
        <dbReference type="Google" id="ProtNLM"/>
    </source>
</evidence>